<protein>
    <submittedName>
        <fullName evidence="8">DNA-binding response regulator, NarL/FixJ family, contains REC and HTH domains</fullName>
    </submittedName>
</protein>
<evidence type="ECO:0000313" key="8">
    <source>
        <dbReference type="EMBL" id="SDY71512.1"/>
    </source>
</evidence>
<proteinExistence type="predicted"/>
<dbReference type="PANTHER" id="PTHR43214">
    <property type="entry name" value="TWO-COMPONENT RESPONSE REGULATOR"/>
    <property type="match status" value="1"/>
</dbReference>
<dbReference type="InterPro" id="IPR058245">
    <property type="entry name" value="NreC/VraR/RcsB-like_REC"/>
</dbReference>
<dbReference type="CDD" id="cd06170">
    <property type="entry name" value="LuxR_C_like"/>
    <property type="match status" value="1"/>
</dbReference>
<evidence type="ECO:0000259" key="7">
    <source>
        <dbReference type="PROSITE" id="PS50110"/>
    </source>
</evidence>
<dbReference type="SMART" id="SM00421">
    <property type="entry name" value="HTH_LUXR"/>
    <property type="match status" value="1"/>
</dbReference>
<dbReference type="Pfam" id="PF00196">
    <property type="entry name" value="GerE"/>
    <property type="match status" value="1"/>
</dbReference>
<gene>
    <name evidence="8" type="ORF">SAMN05421504_106487</name>
</gene>
<dbReference type="PRINTS" id="PR00038">
    <property type="entry name" value="HTHLUXR"/>
</dbReference>
<dbReference type="InterPro" id="IPR039420">
    <property type="entry name" value="WalR-like"/>
</dbReference>
<dbReference type="GO" id="GO:0006355">
    <property type="term" value="P:regulation of DNA-templated transcription"/>
    <property type="evidence" value="ECO:0007669"/>
    <property type="project" value="InterPro"/>
</dbReference>
<name>A0A1H3M447_9PSEU</name>
<dbReference type="SUPFAM" id="SSF46894">
    <property type="entry name" value="C-terminal effector domain of the bipartite response regulators"/>
    <property type="match status" value="1"/>
</dbReference>
<keyword evidence="4" id="KW-0804">Transcription</keyword>
<dbReference type="GO" id="GO:0003677">
    <property type="term" value="F:DNA binding"/>
    <property type="evidence" value="ECO:0007669"/>
    <property type="project" value="UniProtKB-KW"/>
</dbReference>
<accession>A0A1H3M447</accession>
<evidence type="ECO:0000256" key="4">
    <source>
        <dbReference type="ARBA" id="ARBA00023163"/>
    </source>
</evidence>
<feature type="modified residue" description="4-aspartylphosphate" evidence="5">
    <location>
        <position position="54"/>
    </location>
</feature>
<evidence type="ECO:0000256" key="5">
    <source>
        <dbReference type="PROSITE-ProRule" id="PRU00169"/>
    </source>
</evidence>
<evidence type="ECO:0000256" key="2">
    <source>
        <dbReference type="ARBA" id="ARBA00023015"/>
    </source>
</evidence>
<feature type="domain" description="HTH luxR-type" evidence="6">
    <location>
        <begin position="149"/>
        <end position="214"/>
    </location>
</feature>
<dbReference type="STRING" id="589385.SAMN05421504_106487"/>
<keyword evidence="1 5" id="KW-0597">Phosphoprotein</keyword>
<keyword evidence="9" id="KW-1185">Reference proteome</keyword>
<dbReference type="EMBL" id="FNON01000006">
    <property type="protein sequence ID" value="SDY71512.1"/>
    <property type="molecule type" value="Genomic_DNA"/>
</dbReference>
<dbReference type="CDD" id="cd17535">
    <property type="entry name" value="REC_NarL-like"/>
    <property type="match status" value="1"/>
</dbReference>
<dbReference type="InterPro" id="IPR001789">
    <property type="entry name" value="Sig_transdc_resp-reg_receiver"/>
</dbReference>
<dbReference type="PROSITE" id="PS50043">
    <property type="entry name" value="HTH_LUXR_2"/>
    <property type="match status" value="1"/>
</dbReference>
<dbReference type="InterPro" id="IPR011006">
    <property type="entry name" value="CheY-like_superfamily"/>
</dbReference>
<evidence type="ECO:0000256" key="3">
    <source>
        <dbReference type="ARBA" id="ARBA00023125"/>
    </source>
</evidence>
<dbReference type="OrthoDB" id="9808843at2"/>
<keyword evidence="3 8" id="KW-0238">DNA-binding</keyword>
<dbReference type="AlphaFoldDB" id="A0A1H3M447"/>
<reference evidence="8 9" key="1">
    <citation type="submission" date="2016-10" db="EMBL/GenBank/DDBJ databases">
        <authorList>
            <person name="de Groot N.N."/>
        </authorList>
    </citation>
    <scope>NUCLEOTIDE SEQUENCE [LARGE SCALE GENOMIC DNA]</scope>
    <source>
        <strain evidence="8 9">CPCC 202699</strain>
    </source>
</reference>
<evidence type="ECO:0000313" key="9">
    <source>
        <dbReference type="Proteomes" id="UP000199515"/>
    </source>
</evidence>
<evidence type="ECO:0000259" key="6">
    <source>
        <dbReference type="PROSITE" id="PS50043"/>
    </source>
</evidence>
<dbReference type="InterPro" id="IPR000792">
    <property type="entry name" value="Tscrpt_reg_LuxR_C"/>
</dbReference>
<sequence length="220" mass="23350">MTRVLIADDQALLRGSFRVLVDSVPGLTVVGEAADGVEAVKLARSERPDVVLMDIRMPEMDGLEATRLICGNPETSDVKVLILTTFDLDAYVYAALRAGASGFLLKDTPPAELLSAIGVIAAGDGLLAPSITRRLIAEFSRRPEPASGPTPGLDGVTSREKDVLELIAKGMSNTEIAESLHVSLATVKTHVGHLLAKLRSRDRAQLVIVAYESGLVKARG</sequence>
<dbReference type="SMART" id="SM00448">
    <property type="entry name" value="REC"/>
    <property type="match status" value="1"/>
</dbReference>
<dbReference type="PROSITE" id="PS50110">
    <property type="entry name" value="RESPONSE_REGULATORY"/>
    <property type="match status" value="1"/>
</dbReference>
<feature type="domain" description="Response regulatory" evidence="7">
    <location>
        <begin position="3"/>
        <end position="121"/>
    </location>
</feature>
<dbReference type="SUPFAM" id="SSF52172">
    <property type="entry name" value="CheY-like"/>
    <property type="match status" value="1"/>
</dbReference>
<keyword evidence="2" id="KW-0805">Transcription regulation</keyword>
<dbReference type="Proteomes" id="UP000199515">
    <property type="component" value="Unassembled WGS sequence"/>
</dbReference>
<dbReference type="RefSeq" id="WP_091294043.1">
    <property type="nucleotide sequence ID" value="NZ_FNON01000006.1"/>
</dbReference>
<dbReference type="PANTHER" id="PTHR43214:SF24">
    <property type="entry name" value="TRANSCRIPTIONAL REGULATORY PROTEIN NARL-RELATED"/>
    <property type="match status" value="1"/>
</dbReference>
<dbReference type="InterPro" id="IPR016032">
    <property type="entry name" value="Sig_transdc_resp-reg_C-effctor"/>
</dbReference>
<dbReference type="GO" id="GO:0000160">
    <property type="term" value="P:phosphorelay signal transduction system"/>
    <property type="evidence" value="ECO:0007669"/>
    <property type="project" value="InterPro"/>
</dbReference>
<dbReference type="Gene3D" id="3.40.50.2300">
    <property type="match status" value="1"/>
</dbReference>
<evidence type="ECO:0000256" key="1">
    <source>
        <dbReference type="ARBA" id="ARBA00022553"/>
    </source>
</evidence>
<dbReference type="Pfam" id="PF00072">
    <property type="entry name" value="Response_reg"/>
    <property type="match status" value="1"/>
</dbReference>
<dbReference type="PROSITE" id="PS00622">
    <property type="entry name" value="HTH_LUXR_1"/>
    <property type="match status" value="1"/>
</dbReference>
<organism evidence="8 9">
    <name type="scientific">Amycolatopsis xylanica</name>
    <dbReference type="NCBI Taxonomy" id="589385"/>
    <lineage>
        <taxon>Bacteria</taxon>
        <taxon>Bacillati</taxon>
        <taxon>Actinomycetota</taxon>
        <taxon>Actinomycetes</taxon>
        <taxon>Pseudonocardiales</taxon>
        <taxon>Pseudonocardiaceae</taxon>
        <taxon>Amycolatopsis</taxon>
    </lineage>
</organism>